<dbReference type="AlphaFoldDB" id="A0A423JRI0"/>
<accession>A0A423JRI0</accession>
<protein>
    <recommendedName>
        <fullName evidence="5">Toxin</fullName>
    </recommendedName>
</protein>
<name>A0A423JRI0_9PSED</name>
<reference evidence="3 4" key="1">
    <citation type="submission" date="2016-10" db="EMBL/GenBank/DDBJ databases">
        <title>Comparative genome analysis of multiple Pseudomonas spp. focuses on biocontrol and plant growth promoting traits.</title>
        <authorList>
            <person name="Tao X.-Y."/>
            <person name="Taylor C.G."/>
        </authorList>
    </citation>
    <scope>NUCLEOTIDE SEQUENCE [LARGE SCALE GENOMIC DNA]</scope>
    <source>
        <strain evidence="3 4">38D4</strain>
    </source>
</reference>
<sequence>MSDNLLLLELIKASSPTDSRDELKNAFSKLSFKSVFDITRLTEAQFIHTLGLGAETKVDARQVYDNAQCLAAQISHLYREQQLSSGKKQLLSHSQGIRAIEDEGPTYTNLFRENWDEFCKVGAVAAIDSPAAYLRALYRFAQQLETSATRSEVKPVTGTETTSDTSHRILLETRRPDLGALLIDQQSTFSQKPMLTIVNDILSTNIKNALKNTNDKDKSIHSLLAERRYPFILPYNIYHHQCLLGLSGDKPALGELNYLISKQLPITGKANNHYGQVQTPPHEAQRLLSGLSPEQQKLLLEPTLAAINFTPQYWKKTFGIETEPTSYNLKFFMERTGLKAEHIEPLLAQGSQAPRRSPNYRPGNAKSNENAKPNEYGARYINGPASYRYETKPENHVTLEKDNRGNEQKVTCITLLQLDNLQRMIRLQRWLDIPFTELDTLISSAIDSEGDLNPNKKISVSTLRALGVFRDLNRRYAIKPEEFGALLHELSPYSTGDRVSLFDQVFNSTQVSDTALVLDEQSFTVPPPDTASKKTLQRLSASLGVPLTEDALLGVLKHTQEVLGTPLKRDLHTLSSVYRQTRIARMFGLSVADSWAMAKLLGADDFCRTLVNGTLKRDLLSIRMTAQGTERRLTLNLHVDRHAPTTLLEGSTLEYEGKPFTHNDSVFYLTIRHSKHSIRVNYSLSPITPGQTLSLKGMVLGGSSIESLTDWHIYPWKLELREYKGERHVDIWQFTIDHKQPVSGTDILTVLTQMDWAVSWLATSNFDFPKLLRLLTPVPTEGHSLLGFQQRLDTFRVQTKNRVLSEPRIATLMLPKTEIKETTDNNTSTKTVIKPSINWHDKLLEEKLIDSRGLVNNLVRSVSDDVAALLDENLLKLINPLSLDLDPDKNKELKDDCKNKLKDLLMEVHDRQLHLVEELLQETSQLPMNCTRAVLLWAGLSPHKILESALDTEHPTRLAALLEPAMRHAEASITLHLSNSALQVFLQNPLWLDNTELSHSTLSLTLRSLYLLDRFNHLLSNFQRPEEALLGYLRFANKSSSSETEINNALTQLLGWTASEVSALTATLTPKYAHTMQHVDWIMRCHATCKSTGLTADALLKATALTTAHSADDWRMVGEAVIAASH</sequence>
<comment type="caution">
    <text evidence="3">The sequence shown here is derived from an EMBL/GenBank/DDBJ whole genome shotgun (WGS) entry which is preliminary data.</text>
</comment>
<dbReference type="EMBL" id="MOBO01000006">
    <property type="protein sequence ID" value="RON40315.1"/>
    <property type="molecule type" value="Genomic_DNA"/>
</dbReference>
<feature type="region of interest" description="Disordered" evidence="2">
    <location>
        <begin position="349"/>
        <end position="376"/>
    </location>
</feature>
<evidence type="ECO:0000256" key="2">
    <source>
        <dbReference type="SAM" id="MobiDB-lite"/>
    </source>
</evidence>
<dbReference type="Proteomes" id="UP000286351">
    <property type="component" value="Unassembled WGS sequence"/>
</dbReference>
<dbReference type="RefSeq" id="WP_185049207.1">
    <property type="nucleotide sequence ID" value="NZ_MOBO01000006.1"/>
</dbReference>
<proteinExistence type="predicted"/>
<gene>
    <name evidence="3" type="ORF">BK664_07060</name>
</gene>
<organism evidence="3 4">
    <name type="scientific">Pseudomonas brassicacearum</name>
    <dbReference type="NCBI Taxonomy" id="930166"/>
    <lineage>
        <taxon>Bacteria</taxon>
        <taxon>Pseudomonadati</taxon>
        <taxon>Pseudomonadota</taxon>
        <taxon>Gammaproteobacteria</taxon>
        <taxon>Pseudomonadales</taxon>
        <taxon>Pseudomonadaceae</taxon>
        <taxon>Pseudomonas</taxon>
    </lineage>
</organism>
<evidence type="ECO:0000313" key="3">
    <source>
        <dbReference type="EMBL" id="RON40315.1"/>
    </source>
</evidence>
<evidence type="ECO:0000256" key="1">
    <source>
        <dbReference type="ARBA" id="ARBA00023026"/>
    </source>
</evidence>
<dbReference type="InterPro" id="IPR018003">
    <property type="entry name" value="Insecticidal_toxin/plasmid_vir"/>
</dbReference>
<dbReference type="Pfam" id="PF03538">
    <property type="entry name" value="VRP1"/>
    <property type="match status" value="1"/>
</dbReference>
<evidence type="ECO:0000313" key="4">
    <source>
        <dbReference type="Proteomes" id="UP000286351"/>
    </source>
</evidence>
<keyword evidence="1" id="KW-0843">Virulence</keyword>
<evidence type="ECO:0008006" key="5">
    <source>
        <dbReference type="Google" id="ProtNLM"/>
    </source>
</evidence>